<dbReference type="EMBL" id="QXFV01000540">
    <property type="protein sequence ID" value="KAE9034678.1"/>
    <property type="molecule type" value="Genomic_DNA"/>
</dbReference>
<name>A0A6A3MZZ8_9STRA</name>
<organism evidence="3 4">
    <name type="scientific">Phytophthora rubi</name>
    <dbReference type="NCBI Taxonomy" id="129364"/>
    <lineage>
        <taxon>Eukaryota</taxon>
        <taxon>Sar</taxon>
        <taxon>Stramenopiles</taxon>
        <taxon>Oomycota</taxon>
        <taxon>Peronosporomycetes</taxon>
        <taxon>Peronosporales</taxon>
        <taxon>Peronosporaceae</taxon>
        <taxon>Phytophthora</taxon>
    </lineage>
</organism>
<accession>A0A6A3MZZ8</accession>
<keyword evidence="2" id="KW-1133">Transmembrane helix</keyword>
<protein>
    <submittedName>
        <fullName evidence="3">Uncharacterized protein</fullName>
    </submittedName>
</protein>
<gene>
    <name evidence="3" type="ORF">PR001_g9642</name>
</gene>
<dbReference type="Proteomes" id="UP000429607">
    <property type="component" value="Unassembled WGS sequence"/>
</dbReference>
<evidence type="ECO:0000256" key="2">
    <source>
        <dbReference type="SAM" id="Phobius"/>
    </source>
</evidence>
<evidence type="ECO:0000313" key="3">
    <source>
        <dbReference type="EMBL" id="KAE9034678.1"/>
    </source>
</evidence>
<comment type="caution">
    <text evidence="3">The sequence shown here is derived from an EMBL/GenBank/DDBJ whole genome shotgun (WGS) entry which is preliminary data.</text>
</comment>
<dbReference type="AlphaFoldDB" id="A0A6A3MZZ8"/>
<evidence type="ECO:0000313" key="4">
    <source>
        <dbReference type="Proteomes" id="UP000429607"/>
    </source>
</evidence>
<sequence length="372" mass="41721">MEFVVTHRAELTWVACGLLLGAVLAPLHGLVTGPFCAGCDLVYKWTGIVRQCFKRYRSYMLSPEVQDAGTLHRWWMLSESLLGTPMIELVVQDEHQHGLGRVVYKFCDAFHAYFYVFIPETGEYGWRATTQYKEALRSKWGDAIRRAWFMLCTGWALIQTTGYVVTYSLLSAYDLMETVCLGWFGVVTVIVAANYYVGNGQGLVLYGEFEIGWWPALGRSLVMLTGLTSRACRWLAYTSPSPLAKIGDLCEQLKETMENRAQIEHLALAFWKEDGGVGPVPRDAVEALRAARAAGDAARESRVNHRELWKEVRAVGEANEEPRRGRRSTVGEDVPSGNGPYRSARANYCPRSHVAGNQMFETLPCEAARLSQ</sequence>
<proteinExistence type="predicted"/>
<evidence type="ECO:0000256" key="1">
    <source>
        <dbReference type="SAM" id="MobiDB-lite"/>
    </source>
</evidence>
<keyword evidence="2" id="KW-0472">Membrane</keyword>
<keyword evidence="2" id="KW-0812">Transmembrane</keyword>
<feature type="transmembrane region" description="Helical" evidence="2">
    <location>
        <begin position="147"/>
        <end position="169"/>
    </location>
</feature>
<reference evidence="3 4" key="1">
    <citation type="submission" date="2018-09" db="EMBL/GenBank/DDBJ databases">
        <title>Genomic investigation of the strawberry pathogen Phytophthora fragariae indicates pathogenicity is determined by transcriptional variation in three key races.</title>
        <authorList>
            <person name="Adams T.M."/>
            <person name="Armitage A.D."/>
            <person name="Sobczyk M.K."/>
            <person name="Bates H.J."/>
            <person name="Dunwell J.M."/>
            <person name="Nellist C.F."/>
            <person name="Harrison R.J."/>
        </authorList>
    </citation>
    <scope>NUCLEOTIDE SEQUENCE [LARGE SCALE GENOMIC DNA]</scope>
    <source>
        <strain evidence="3 4">SCRP249</strain>
    </source>
</reference>
<feature type="transmembrane region" description="Helical" evidence="2">
    <location>
        <begin position="175"/>
        <end position="197"/>
    </location>
</feature>
<feature type="region of interest" description="Disordered" evidence="1">
    <location>
        <begin position="316"/>
        <end position="343"/>
    </location>
</feature>